<evidence type="ECO:0000256" key="5">
    <source>
        <dbReference type="ARBA" id="ARBA00022691"/>
    </source>
</evidence>
<dbReference type="PIRSF" id="PIRSF000398">
    <property type="entry name" value="M_m6A_EcoRV"/>
    <property type="match status" value="1"/>
</dbReference>
<dbReference type="Gene3D" id="3.40.50.150">
    <property type="entry name" value="Vaccinia Virus protein VP39"/>
    <property type="match status" value="1"/>
</dbReference>
<keyword evidence="5" id="KW-0949">S-adenosyl-L-methionine</keyword>
<evidence type="ECO:0000313" key="8">
    <source>
        <dbReference type="Proteomes" id="UP000274201"/>
    </source>
</evidence>
<keyword evidence="3 7" id="KW-0489">Methyltransferase</keyword>
<organism evidence="7 8">
    <name type="scientific">Bartonella vinsonii</name>
    <name type="common">Rochalimaea vinsonii</name>
    <dbReference type="NCBI Taxonomy" id="33047"/>
    <lineage>
        <taxon>Bacteria</taxon>
        <taxon>Pseudomonadati</taxon>
        <taxon>Pseudomonadota</taxon>
        <taxon>Alphaproteobacteria</taxon>
        <taxon>Hyphomicrobiales</taxon>
        <taxon>Bartonellaceae</taxon>
        <taxon>Bartonella</taxon>
    </lineage>
</organism>
<evidence type="ECO:0000313" key="7">
    <source>
        <dbReference type="EMBL" id="VEJ45800.1"/>
    </source>
</evidence>
<dbReference type="PRINTS" id="PR00505">
    <property type="entry name" value="D12N6MTFRASE"/>
</dbReference>
<dbReference type="PANTHER" id="PTHR30481:SF4">
    <property type="entry name" value="SITE-SPECIFIC DNA-METHYLTRANSFERASE (ADENINE-SPECIFIC)"/>
    <property type="match status" value="1"/>
</dbReference>
<dbReference type="GO" id="GO:0006298">
    <property type="term" value="P:mismatch repair"/>
    <property type="evidence" value="ECO:0007669"/>
    <property type="project" value="TreeGrafter"/>
</dbReference>
<comment type="similarity">
    <text evidence="1">Belongs to the N(4)/N(6)-methyltransferase family.</text>
</comment>
<dbReference type="GO" id="GO:0043565">
    <property type="term" value="F:sequence-specific DNA binding"/>
    <property type="evidence" value="ECO:0007669"/>
    <property type="project" value="TreeGrafter"/>
</dbReference>
<evidence type="ECO:0000256" key="3">
    <source>
        <dbReference type="ARBA" id="ARBA00022603"/>
    </source>
</evidence>
<protein>
    <recommendedName>
        <fullName evidence="2">site-specific DNA-methyltransferase (adenine-specific)</fullName>
        <ecNumber evidence="2">2.1.1.72</ecNumber>
    </recommendedName>
</protein>
<dbReference type="GO" id="GO:1904047">
    <property type="term" value="F:S-adenosyl-L-methionine binding"/>
    <property type="evidence" value="ECO:0007669"/>
    <property type="project" value="TreeGrafter"/>
</dbReference>
<name>A0A3S4Z4Z4_BARVI</name>
<dbReference type="SUPFAM" id="SSF53335">
    <property type="entry name" value="S-adenosyl-L-methionine-dependent methyltransferases"/>
    <property type="match status" value="1"/>
</dbReference>
<evidence type="ECO:0000256" key="6">
    <source>
        <dbReference type="ARBA" id="ARBA00047942"/>
    </source>
</evidence>
<dbReference type="GO" id="GO:0009007">
    <property type="term" value="F:site-specific DNA-methyltransferase (adenine-specific) activity"/>
    <property type="evidence" value="ECO:0007669"/>
    <property type="project" value="UniProtKB-EC"/>
</dbReference>
<keyword evidence="4" id="KW-0808">Transferase</keyword>
<dbReference type="REBASE" id="289567">
    <property type="entry name" value="M.Bvi12905ORF1469P"/>
</dbReference>
<gene>
    <name evidence="7" type="ORF">NCTC12905_01469</name>
</gene>
<accession>A0A3S4Z4Z4</accession>
<dbReference type="Pfam" id="PF02086">
    <property type="entry name" value="MethyltransfD12"/>
    <property type="match status" value="1"/>
</dbReference>
<dbReference type="AlphaFoldDB" id="A0A3S4Z4Z4"/>
<dbReference type="PANTHER" id="PTHR30481">
    <property type="entry name" value="DNA ADENINE METHYLASE"/>
    <property type="match status" value="1"/>
</dbReference>
<evidence type="ECO:0000256" key="4">
    <source>
        <dbReference type="ARBA" id="ARBA00022679"/>
    </source>
</evidence>
<evidence type="ECO:0000256" key="2">
    <source>
        <dbReference type="ARBA" id="ARBA00011900"/>
    </source>
</evidence>
<dbReference type="Proteomes" id="UP000274201">
    <property type="component" value="Chromosome"/>
</dbReference>
<dbReference type="InterPro" id="IPR023095">
    <property type="entry name" value="Ade_MeTrfase_dom_2"/>
</dbReference>
<dbReference type="GO" id="GO:0009307">
    <property type="term" value="P:DNA restriction-modification system"/>
    <property type="evidence" value="ECO:0007669"/>
    <property type="project" value="InterPro"/>
</dbReference>
<dbReference type="InterPro" id="IPR029063">
    <property type="entry name" value="SAM-dependent_MTases_sf"/>
</dbReference>
<dbReference type="GO" id="GO:0032259">
    <property type="term" value="P:methylation"/>
    <property type="evidence" value="ECO:0007669"/>
    <property type="project" value="UniProtKB-KW"/>
</dbReference>
<comment type="catalytic activity">
    <reaction evidence="6">
        <text>a 2'-deoxyadenosine in DNA + S-adenosyl-L-methionine = an N(6)-methyl-2'-deoxyadenosine in DNA + S-adenosyl-L-homocysteine + H(+)</text>
        <dbReference type="Rhea" id="RHEA:15197"/>
        <dbReference type="Rhea" id="RHEA-COMP:12418"/>
        <dbReference type="Rhea" id="RHEA-COMP:12419"/>
        <dbReference type="ChEBI" id="CHEBI:15378"/>
        <dbReference type="ChEBI" id="CHEBI:57856"/>
        <dbReference type="ChEBI" id="CHEBI:59789"/>
        <dbReference type="ChEBI" id="CHEBI:90615"/>
        <dbReference type="ChEBI" id="CHEBI:90616"/>
        <dbReference type="EC" id="2.1.1.72"/>
    </reaction>
</comment>
<proteinExistence type="inferred from homology"/>
<dbReference type="InterPro" id="IPR012263">
    <property type="entry name" value="M_m6A_EcoRV"/>
</dbReference>
<dbReference type="InterPro" id="IPR012327">
    <property type="entry name" value="MeTrfase_D12"/>
</dbReference>
<dbReference type="EMBL" id="LR134529">
    <property type="protein sequence ID" value="VEJ45800.1"/>
    <property type="molecule type" value="Genomic_DNA"/>
</dbReference>
<dbReference type="Gene3D" id="1.10.1020.10">
    <property type="entry name" value="Adenine-specific Methyltransferase, Domain 2"/>
    <property type="match status" value="1"/>
</dbReference>
<sequence>MMDTLCKEKLKSVDPIAPAAAYIGGKRRLAKTITKIIEGIPHSIYAEPFVGMGGIFFRRKLIPPTEIINDRLGDVVNFFRVLQRHYHPFMDLLQFQISSREAFERFTLQDPKTLTDLERALRFLYLQKLSFSGQVANRTIGVEVSCSARFNTFKLEALLKLIYRRLAGVTIEHLDWSDFILRYDRPNTLFYLDPPYWGVEDYYGKDLFKREDYQTMSTLLAQLKGKFLLSLNDVPEIRKTFNQFKIKEMRTLYSCNASNNAIPAKELIISNCDF</sequence>
<dbReference type="EC" id="2.1.1.72" evidence="2"/>
<evidence type="ECO:0000256" key="1">
    <source>
        <dbReference type="ARBA" id="ARBA00006594"/>
    </source>
</evidence>
<reference evidence="7 8" key="1">
    <citation type="submission" date="2018-12" db="EMBL/GenBank/DDBJ databases">
        <authorList>
            <consortium name="Pathogen Informatics"/>
        </authorList>
    </citation>
    <scope>NUCLEOTIDE SEQUENCE [LARGE SCALE GENOMIC DNA]</scope>
    <source>
        <strain evidence="7 8">NCTC12905</strain>
    </source>
</reference>